<reference evidence="1 2" key="1">
    <citation type="submission" date="2015-09" db="EMBL/GenBank/DDBJ databases">
        <title>Trachymyrmex cornetzi WGS genome.</title>
        <authorList>
            <person name="Nygaard S."/>
            <person name="Hu H."/>
            <person name="Boomsma J."/>
            <person name="Zhang G."/>
        </authorList>
    </citation>
    <scope>NUCLEOTIDE SEQUENCE [LARGE SCALE GENOMIC DNA]</scope>
    <source>
        <strain evidence="1">Tcor2-1</strain>
        <tissue evidence="1">Whole body</tissue>
    </source>
</reference>
<dbReference type="AlphaFoldDB" id="A0A151J0K7"/>
<keyword evidence="2" id="KW-1185">Reference proteome</keyword>
<proteinExistence type="predicted"/>
<evidence type="ECO:0000313" key="2">
    <source>
        <dbReference type="Proteomes" id="UP000078492"/>
    </source>
</evidence>
<protein>
    <submittedName>
        <fullName evidence="1">Uncharacterized protein</fullName>
    </submittedName>
</protein>
<accession>A0A151J0K7</accession>
<name>A0A151J0K7_9HYME</name>
<dbReference type="EMBL" id="KQ980624">
    <property type="protein sequence ID" value="KYN15028.1"/>
    <property type="molecule type" value="Genomic_DNA"/>
</dbReference>
<sequence length="50" mass="5802">MRQVVTNLAIHSQNLISCAQTAIFGGLSARQYRFYEDTCDKKLKNIERRI</sequence>
<dbReference type="Proteomes" id="UP000078492">
    <property type="component" value="Unassembled WGS sequence"/>
</dbReference>
<evidence type="ECO:0000313" key="1">
    <source>
        <dbReference type="EMBL" id="KYN15028.1"/>
    </source>
</evidence>
<gene>
    <name evidence="1" type="ORF">ALC57_12747</name>
</gene>
<organism evidence="1 2">
    <name type="scientific">Trachymyrmex cornetzi</name>
    <dbReference type="NCBI Taxonomy" id="471704"/>
    <lineage>
        <taxon>Eukaryota</taxon>
        <taxon>Metazoa</taxon>
        <taxon>Ecdysozoa</taxon>
        <taxon>Arthropoda</taxon>
        <taxon>Hexapoda</taxon>
        <taxon>Insecta</taxon>
        <taxon>Pterygota</taxon>
        <taxon>Neoptera</taxon>
        <taxon>Endopterygota</taxon>
        <taxon>Hymenoptera</taxon>
        <taxon>Apocrita</taxon>
        <taxon>Aculeata</taxon>
        <taxon>Formicoidea</taxon>
        <taxon>Formicidae</taxon>
        <taxon>Myrmicinae</taxon>
        <taxon>Trachymyrmex</taxon>
    </lineage>
</organism>